<dbReference type="Gene3D" id="2.120.10.80">
    <property type="entry name" value="Kelch-type beta propeller"/>
    <property type="match status" value="2"/>
</dbReference>
<dbReference type="SMART" id="SM00612">
    <property type="entry name" value="Kelch"/>
    <property type="match status" value="3"/>
</dbReference>
<sequence>MLSKDKVQGAHKEEQEPTNMKGITTEADLRKRYLAKYQDPNKPDFIKVFEDHLPEQSLQSECASAKIGTKIYCVGGLSATMHEYEATHNWNAMKKKLYGNQVVTIYDMETMEVTYGPEFPYPLNHGACAVQGNLIHCTGGFLPTKKKDAWKASSDAHYILDTSDQNARWQKAADMPLKRGAHGCTFLNDENMYCVGGAVNQWGPFANELMIYNPSTNSWELGTPMQFPRDHLFDSVVPIDGGSKMYVAGGKTHLKKLPPGVSNPRIMLNSNKVEVYDVKKKTWERKNDLLSARAAISVVPFHRNGPDKPANLILLGGEFFQGLSGQVYRVVEEYDLQSDLYYCLPSLAWPYFGGGVGIHDGKLHVVGGGDWFGAAAVRRVQIYDLDEAPKPRQCFYDQVPIFDQYDRNWDKRMPYPDINDYDSEQVKRWRHL</sequence>
<evidence type="ECO:0000256" key="2">
    <source>
        <dbReference type="ARBA" id="ARBA00022737"/>
    </source>
</evidence>
<accession>A0AAD3CIK6</accession>
<dbReference type="InterPro" id="IPR006652">
    <property type="entry name" value="Kelch_1"/>
</dbReference>
<dbReference type="Proteomes" id="UP001054902">
    <property type="component" value="Unassembled WGS sequence"/>
</dbReference>
<organism evidence="4 5">
    <name type="scientific">Chaetoceros tenuissimus</name>
    <dbReference type="NCBI Taxonomy" id="426638"/>
    <lineage>
        <taxon>Eukaryota</taxon>
        <taxon>Sar</taxon>
        <taxon>Stramenopiles</taxon>
        <taxon>Ochrophyta</taxon>
        <taxon>Bacillariophyta</taxon>
        <taxon>Coscinodiscophyceae</taxon>
        <taxon>Chaetocerotophycidae</taxon>
        <taxon>Chaetocerotales</taxon>
        <taxon>Chaetocerotaceae</taxon>
        <taxon>Chaetoceros</taxon>
    </lineage>
</organism>
<evidence type="ECO:0000256" key="1">
    <source>
        <dbReference type="ARBA" id="ARBA00022441"/>
    </source>
</evidence>
<evidence type="ECO:0000313" key="5">
    <source>
        <dbReference type="Proteomes" id="UP001054902"/>
    </source>
</evidence>
<dbReference type="SUPFAM" id="SSF117281">
    <property type="entry name" value="Kelch motif"/>
    <property type="match status" value="1"/>
</dbReference>
<feature type="compositionally biased region" description="Basic and acidic residues" evidence="3">
    <location>
        <begin position="1"/>
        <end position="15"/>
    </location>
</feature>
<comment type="caution">
    <text evidence="4">The sequence shown here is derived from an EMBL/GenBank/DDBJ whole genome shotgun (WGS) entry which is preliminary data.</text>
</comment>
<dbReference type="PANTHER" id="PTHR46344:SF27">
    <property type="entry name" value="KELCH REPEAT SUPERFAMILY PROTEIN"/>
    <property type="match status" value="1"/>
</dbReference>
<gene>
    <name evidence="4" type="ORF">CTEN210_02788</name>
</gene>
<protein>
    <submittedName>
        <fullName evidence="4">Uncharacterized protein</fullName>
    </submittedName>
</protein>
<reference evidence="4 5" key="1">
    <citation type="journal article" date="2021" name="Sci. Rep.">
        <title>The genome of the diatom Chaetoceros tenuissimus carries an ancient integrated fragment of an extant virus.</title>
        <authorList>
            <person name="Hongo Y."/>
            <person name="Kimura K."/>
            <person name="Takaki Y."/>
            <person name="Yoshida Y."/>
            <person name="Baba S."/>
            <person name="Kobayashi G."/>
            <person name="Nagasaki K."/>
            <person name="Hano T."/>
            <person name="Tomaru Y."/>
        </authorList>
    </citation>
    <scope>NUCLEOTIDE SEQUENCE [LARGE SCALE GENOMIC DNA]</scope>
    <source>
        <strain evidence="4 5">NIES-3715</strain>
    </source>
</reference>
<dbReference type="Pfam" id="PF01344">
    <property type="entry name" value="Kelch_1"/>
    <property type="match status" value="1"/>
</dbReference>
<name>A0AAD3CIK6_9STRA</name>
<keyword evidence="2" id="KW-0677">Repeat</keyword>
<keyword evidence="1" id="KW-0880">Kelch repeat</keyword>
<dbReference type="EMBL" id="BLLK01000022">
    <property type="protein sequence ID" value="GFH46314.1"/>
    <property type="molecule type" value="Genomic_DNA"/>
</dbReference>
<evidence type="ECO:0000256" key="3">
    <source>
        <dbReference type="SAM" id="MobiDB-lite"/>
    </source>
</evidence>
<proteinExistence type="predicted"/>
<keyword evidence="5" id="KW-1185">Reference proteome</keyword>
<feature type="region of interest" description="Disordered" evidence="3">
    <location>
        <begin position="1"/>
        <end position="25"/>
    </location>
</feature>
<evidence type="ECO:0000313" key="4">
    <source>
        <dbReference type="EMBL" id="GFH46314.1"/>
    </source>
</evidence>
<dbReference type="PANTHER" id="PTHR46344">
    <property type="entry name" value="OS02G0202900 PROTEIN"/>
    <property type="match status" value="1"/>
</dbReference>
<dbReference type="AlphaFoldDB" id="A0AAD3CIK6"/>
<dbReference type="InterPro" id="IPR015915">
    <property type="entry name" value="Kelch-typ_b-propeller"/>
</dbReference>